<keyword evidence="5" id="KW-1185">Reference proteome</keyword>
<keyword evidence="1" id="KW-0732">Signal</keyword>
<reference evidence="4" key="1">
    <citation type="submission" date="2023-07" db="EMBL/GenBank/DDBJ databases">
        <authorList>
            <person name="Haufschild T."/>
            <person name="Kallscheuer N."/>
            <person name="Hammer J."/>
            <person name="Kohn T."/>
            <person name="Kabuu M."/>
            <person name="Jogler M."/>
            <person name="Wohfarth N."/>
            <person name="Heuer A."/>
            <person name="Rohde M."/>
            <person name="van Teeseling M.C.F."/>
            <person name="Jogler C."/>
        </authorList>
    </citation>
    <scope>NUCLEOTIDE SEQUENCE</scope>
    <source>
        <strain evidence="3">Strain 138</strain>
        <strain evidence="4">Strain 318</strain>
    </source>
</reference>
<evidence type="ECO:0000259" key="2">
    <source>
        <dbReference type="Pfam" id="PF14302"/>
    </source>
</evidence>
<proteinExistence type="predicted"/>
<protein>
    <submittedName>
        <fullName evidence="4">DUF4377 domain-containing protein</fullName>
    </submittedName>
</protein>
<accession>A0AA49K2G5</accession>
<dbReference type="AlphaFoldDB" id="A0AA49K2G5"/>
<evidence type="ECO:0000313" key="3">
    <source>
        <dbReference type="EMBL" id="WKW13226.1"/>
    </source>
</evidence>
<feature type="domain" description="DUF4377" evidence="2">
    <location>
        <begin position="32"/>
        <end position="106"/>
    </location>
</feature>
<evidence type="ECO:0000256" key="1">
    <source>
        <dbReference type="SAM" id="SignalP"/>
    </source>
</evidence>
<dbReference type="KEGG" id="pspc:Strain318_002543"/>
<feature type="chain" id="PRO_5041339041" evidence="1">
    <location>
        <begin position="20"/>
        <end position="114"/>
    </location>
</feature>
<dbReference type="InterPro" id="IPR025485">
    <property type="entry name" value="DUF4377"/>
</dbReference>
<dbReference type="Proteomes" id="UP001229955">
    <property type="component" value="Chromosome"/>
</dbReference>
<name>A0AA49K2G5_9BACT</name>
<dbReference type="PROSITE" id="PS51257">
    <property type="entry name" value="PROKAR_LIPOPROTEIN"/>
    <property type="match status" value="1"/>
</dbReference>
<dbReference type="EMBL" id="CP130612">
    <property type="protein sequence ID" value="WKW13226.1"/>
    <property type="molecule type" value="Genomic_DNA"/>
</dbReference>
<feature type="signal peptide" evidence="1">
    <location>
        <begin position="1"/>
        <end position="19"/>
    </location>
</feature>
<evidence type="ECO:0000313" key="4">
    <source>
        <dbReference type="EMBL" id="WKW16133.1"/>
    </source>
</evidence>
<organism evidence="4 5">
    <name type="scientific">Pseudogemmatithrix spongiicola</name>
    <dbReference type="NCBI Taxonomy" id="3062599"/>
    <lineage>
        <taxon>Bacteria</taxon>
        <taxon>Pseudomonadati</taxon>
        <taxon>Gemmatimonadota</taxon>
        <taxon>Gemmatimonadia</taxon>
        <taxon>Gemmatimonadales</taxon>
        <taxon>Gemmatimonadaceae</taxon>
        <taxon>Pseudogemmatithrix</taxon>
    </lineage>
</organism>
<sequence>MRPLRLLVAVSALTLSACADLLGVKDIVEFTVMEARVACTGIFDQPETCLLVRMRGEESERLFYDEIEGFEFKPGVRQLIRVERIRIQNPPQDGSSYRYRLIEVIARMVASPVP</sequence>
<accession>A0AA49Q5X1</accession>
<evidence type="ECO:0000313" key="5">
    <source>
        <dbReference type="Proteomes" id="UP001229955"/>
    </source>
</evidence>
<dbReference type="EMBL" id="CP130613">
    <property type="protein sequence ID" value="WKW16133.1"/>
    <property type="molecule type" value="Genomic_DNA"/>
</dbReference>
<dbReference type="RefSeq" id="WP_367886086.1">
    <property type="nucleotide sequence ID" value="NZ_CP130612.1"/>
</dbReference>
<dbReference type="Pfam" id="PF14302">
    <property type="entry name" value="DUF4377"/>
    <property type="match status" value="1"/>
</dbReference>
<gene>
    <name evidence="3" type="ORF">Strain138_002543</name>
    <name evidence="4" type="ORF">Strain318_002543</name>
</gene>